<dbReference type="AlphaFoldDB" id="H6NDV3"/>
<evidence type="ECO:0000256" key="1">
    <source>
        <dbReference type="SAM" id="MobiDB-lite"/>
    </source>
</evidence>
<sequence>MRCLYCNELMNVQDNDYMGNREYSRLYVCLNDESRSIYEDWTDDKGRPIPRKNKWWNPKDNEKDSEAP</sequence>
<evidence type="ECO:0000313" key="2">
    <source>
        <dbReference type="EMBL" id="AFC32152.1"/>
    </source>
</evidence>
<name>H6NDV3_9BACL</name>
<accession>H6NDV3</accession>
<dbReference type="EMBL" id="CP003235">
    <property type="protein sequence ID" value="AFC32152.1"/>
    <property type="molecule type" value="Genomic_DNA"/>
</dbReference>
<dbReference type="KEGG" id="pmq:PM3016_5452"/>
<dbReference type="Proteomes" id="UP000007523">
    <property type="component" value="Chromosome"/>
</dbReference>
<dbReference type="HOGENOM" id="CLU_2790009_0_0_9"/>
<feature type="region of interest" description="Disordered" evidence="1">
    <location>
        <begin position="41"/>
        <end position="68"/>
    </location>
</feature>
<protein>
    <submittedName>
        <fullName evidence="2">Uncharacterized protein</fullName>
    </submittedName>
</protein>
<feature type="compositionally biased region" description="Basic and acidic residues" evidence="1">
    <location>
        <begin position="57"/>
        <end position="68"/>
    </location>
</feature>
<organism evidence="2 3">
    <name type="scientific">Paenibacillus mucilaginosus 3016</name>
    <dbReference type="NCBI Taxonomy" id="1116391"/>
    <lineage>
        <taxon>Bacteria</taxon>
        <taxon>Bacillati</taxon>
        <taxon>Bacillota</taxon>
        <taxon>Bacilli</taxon>
        <taxon>Bacillales</taxon>
        <taxon>Paenibacillaceae</taxon>
        <taxon>Paenibacillus</taxon>
    </lineage>
</organism>
<keyword evidence="3" id="KW-1185">Reference proteome</keyword>
<evidence type="ECO:0000313" key="3">
    <source>
        <dbReference type="Proteomes" id="UP000007523"/>
    </source>
</evidence>
<reference evidence="2 3" key="1">
    <citation type="journal article" date="2012" name="J. Bacteriol.">
        <title>Complete Genome Sequence of Paenibacillus mucilaginosus 3016, a Bacterium Functional as Microbial Fertilizer.</title>
        <authorList>
            <person name="Ma M."/>
            <person name="Wang Z."/>
            <person name="Li L."/>
            <person name="Jiang X."/>
            <person name="Guan D."/>
            <person name="Cao F."/>
            <person name="Chen H."/>
            <person name="Wang X."/>
            <person name="Shen D."/>
            <person name="Du B."/>
            <person name="Li J."/>
        </authorList>
    </citation>
    <scope>NUCLEOTIDE SEQUENCE [LARGE SCALE GENOMIC DNA]</scope>
    <source>
        <strain evidence="2 3">3016</strain>
    </source>
</reference>
<gene>
    <name evidence="2" type="ORF">PM3016_5452</name>
</gene>
<proteinExistence type="predicted"/>
<dbReference type="STRING" id="1116391.PM3016_5452"/>